<comment type="caution">
    <text evidence="7">The sequence shown here is derived from an EMBL/GenBank/DDBJ whole genome shotgun (WGS) entry which is preliminary data.</text>
</comment>
<proteinExistence type="inferred from homology"/>
<feature type="domain" description="BPTI/Kunitz inhibitor" evidence="5">
    <location>
        <begin position="27"/>
        <end position="77"/>
    </location>
</feature>
<evidence type="ECO:0000313" key="8">
    <source>
        <dbReference type="Proteomes" id="UP001209878"/>
    </source>
</evidence>
<evidence type="ECO:0000256" key="2">
    <source>
        <dbReference type="ARBA" id="ARBA00022690"/>
    </source>
</evidence>
<evidence type="ECO:0000256" key="1">
    <source>
        <dbReference type="ARBA" id="ARBA00008768"/>
    </source>
</evidence>
<reference evidence="7" key="1">
    <citation type="journal article" date="2023" name="Mol. Biol. Evol.">
        <title>Third-Generation Sequencing Reveals the Adaptive Role of the Epigenome in Three Deep-Sea Polychaetes.</title>
        <authorList>
            <person name="Perez M."/>
            <person name="Aroh O."/>
            <person name="Sun Y."/>
            <person name="Lan Y."/>
            <person name="Juniper S.K."/>
            <person name="Young C.R."/>
            <person name="Angers B."/>
            <person name="Qian P.Y."/>
        </authorList>
    </citation>
    <scope>NUCLEOTIDE SEQUENCE</scope>
    <source>
        <strain evidence="7">R07B-5</strain>
    </source>
</reference>
<dbReference type="Pfam" id="PF00014">
    <property type="entry name" value="Kunitz_BPTI"/>
    <property type="match status" value="1"/>
</dbReference>
<comment type="similarity">
    <text evidence="1">Belongs to the protease inhibitor I15 (antistasin) family.</text>
</comment>
<evidence type="ECO:0000256" key="3">
    <source>
        <dbReference type="ARBA" id="ARBA00022900"/>
    </source>
</evidence>
<evidence type="ECO:0000256" key="4">
    <source>
        <dbReference type="ARBA" id="ARBA00023157"/>
    </source>
</evidence>
<dbReference type="FunFam" id="4.10.410.10:FF:000021">
    <property type="entry name" value="Serine protease inhibitor, putative"/>
    <property type="match status" value="1"/>
</dbReference>
<accession>A0AAD9UEK4</accession>
<evidence type="ECO:0000259" key="5">
    <source>
        <dbReference type="PROSITE" id="PS50279"/>
    </source>
</evidence>
<dbReference type="Proteomes" id="UP001209878">
    <property type="component" value="Unassembled WGS sequence"/>
</dbReference>
<dbReference type="AlphaFoldDB" id="A0AAD9UEK4"/>
<dbReference type="InterPro" id="IPR036880">
    <property type="entry name" value="Kunitz_BPTI_sf"/>
</dbReference>
<keyword evidence="2" id="KW-0646">Protease inhibitor</keyword>
<evidence type="ECO:0008006" key="9">
    <source>
        <dbReference type="Google" id="ProtNLM"/>
    </source>
</evidence>
<dbReference type="InterPro" id="IPR002223">
    <property type="entry name" value="Kunitz_BPTI"/>
</dbReference>
<dbReference type="PRINTS" id="PR00759">
    <property type="entry name" value="BASICPTASE"/>
</dbReference>
<evidence type="ECO:0000259" key="6">
    <source>
        <dbReference type="PROSITE" id="PS51252"/>
    </source>
</evidence>
<organism evidence="7 8">
    <name type="scientific">Ridgeia piscesae</name>
    <name type="common">Tubeworm</name>
    <dbReference type="NCBI Taxonomy" id="27915"/>
    <lineage>
        <taxon>Eukaryota</taxon>
        <taxon>Metazoa</taxon>
        <taxon>Spiralia</taxon>
        <taxon>Lophotrochozoa</taxon>
        <taxon>Annelida</taxon>
        <taxon>Polychaeta</taxon>
        <taxon>Sedentaria</taxon>
        <taxon>Canalipalpata</taxon>
        <taxon>Sabellida</taxon>
        <taxon>Siboglinidae</taxon>
        <taxon>Ridgeia</taxon>
    </lineage>
</organism>
<dbReference type="PROSITE" id="PS00280">
    <property type="entry name" value="BPTI_KUNITZ_1"/>
    <property type="match status" value="1"/>
</dbReference>
<dbReference type="InterPro" id="IPR051388">
    <property type="entry name" value="Serpin_venom_toxin"/>
</dbReference>
<name>A0AAD9UEK4_RIDPI</name>
<protein>
    <recommendedName>
        <fullName evidence="9">BPTI/Kunitz inhibitor domain-containing protein</fullName>
    </recommendedName>
</protein>
<evidence type="ECO:0000313" key="7">
    <source>
        <dbReference type="EMBL" id="KAK2186484.1"/>
    </source>
</evidence>
<dbReference type="PANTHER" id="PTHR46751">
    <property type="entry name" value="EPPIN"/>
    <property type="match status" value="1"/>
</dbReference>
<dbReference type="Pfam" id="PF24748">
    <property type="entry name" value="Galaxin_repeat"/>
    <property type="match status" value="1"/>
</dbReference>
<dbReference type="Gene3D" id="4.10.410.10">
    <property type="entry name" value="Pancreatic trypsin inhibitor Kunitz domain"/>
    <property type="match status" value="1"/>
</dbReference>
<keyword evidence="4" id="KW-1015">Disulfide bond</keyword>
<dbReference type="PROSITE" id="PS50279">
    <property type="entry name" value="BPTI_KUNITZ_2"/>
    <property type="match status" value="1"/>
</dbReference>
<dbReference type="GO" id="GO:0004867">
    <property type="term" value="F:serine-type endopeptidase inhibitor activity"/>
    <property type="evidence" value="ECO:0007669"/>
    <property type="project" value="UniProtKB-KW"/>
</dbReference>
<dbReference type="Pfam" id="PF02822">
    <property type="entry name" value="Antistasin"/>
    <property type="match status" value="1"/>
</dbReference>
<feature type="domain" description="Antistasin-like" evidence="6">
    <location>
        <begin position="73"/>
        <end position="103"/>
    </location>
</feature>
<dbReference type="InterPro" id="IPR004094">
    <property type="entry name" value="Antistasin-like"/>
</dbReference>
<dbReference type="SUPFAM" id="SSF57362">
    <property type="entry name" value="BPTI-like"/>
    <property type="match status" value="1"/>
</dbReference>
<dbReference type="InterPro" id="IPR020901">
    <property type="entry name" value="Prtase_inh_Kunz-CS"/>
</dbReference>
<dbReference type="PROSITE" id="PS51252">
    <property type="entry name" value="ANTISTASIN"/>
    <property type="match status" value="1"/>
</dbReference>
<dbReference type="PANTHER" id="PTHR46751:SF1">
    <property type="entry name" value="WAP FOUR-DISULFIDE CORE DOMAIN PROTEIN 6A"/>
    <property type="match status" value="1"/>
</dbReference>
<dbReference type="InterPro" id="IPR056601">
    <property type="entry name" value="Galaxin_dom"/>
</dbReference>
<keyword evidence="8" id="KW-1185">Reference proteome</keyword>
<gene>
    <name evidence="7" type="ORF">NP493_198g00009</name>
</gene>
<sequence>MVTSALACGGLDMAVAELAGPRLPALCKLPSDFGPCDGNFPRWFFNSKKGMCEKFMYGGCGGNKNNFKTRQECDKTCWCPPQCDCYCEFGFEHDEYGCELCSCIDPCKGVYCPAGQMCVAKKVQCVRSPCPPVTECVVPDPNCCNGQPYDHVKQICCQRRLYKREDDVDCCMVDSIYKVNKPYNVVKEICCQGVVHERPCNAKCCGKKAYNSLTEVCCDGVLQERPPHPKCCGKKVYDSRKFVCCGGRVQQRPDNAFG</sequence>
<dbReference type="EMBL" id="JAODUO010000198">
    <property type="protein sequence ID" value="KAK2186484.1"/>
    <property type="molecule type" value="Genomic_DNA"/>
</dbReference>
<keyword evidence="3" id="KW-0722">Serine protease inhibitor</keyword>
<dbReference type="SMART" id="SM00131">
    <property type="entry name" value="KU"/>
    <property type="match status" value="1"/>
</dbReference>
<dbReference type="CDD" id="cd00109">
    <property type="entry name" value="Kunitz-type"/>
    <property type="match status" value="1"/>
</dbReference>